<dbReference type="PANTHER" id="PTHR22870">
    <property type="entry name" value="REGULATOR OF CHROMOSOME CONDENSATION"/>
    <property type="match status" value="1"/>
</dbReference>
<feature type="non-terminal residue" evidence="4">
    <location>
        <position position="1"/>
    </location>
</feature>
<feature type="repeat" description="RCC1" evidence="2">
    <location>
        <begin position="358"/>
        <end position="409"/>
    </location>
</feature>
<evidence type="ECO:0000256" key="1">
    <source>
        <dbReference type="ARBA" id="ARBA00022737"/>
    </source>
</evidence>
<dbReference type="SUPFAM" id="SSF50985">
    <property type="entry name" value="RCC1/BLIP-II"/>
    <property type="match status" value="3"/>
</dbReference>
<accession>A0A1D2A1G4</accession>
<dbReference type="PROSITE" id="PS50012">
    <property type="entry name" value="RCC1_3"/>
    <property type="match status" value="7"/>
</dbReference>
<evidence type="ECO:0000313" key="4">
    <source>
        <dbReference type="EMBL" id="JAT73040.1"/>
    </source>
</evidence>
<dbReference type="InterPro" id="IPR000408">
    <property type="entry name" value="Reg_chr_condens"/>
</dbReference>
<name>A0A1D2A1G4_AUXPR</name>
<dbReference type="InterPro" id="IPR051210">
    <property type="entry name" value="Ub_ligase/GEF_domain"/>
</dbReference>
<keyword evidence="1" id="KW-0677">Repeat</keyword>
<proteinExistence type="predicted"/>
<feature type="repeat" description="RCC1" evidence="2">
    <location>
        <begin position="562"/>
        <end position="613"/>
    </location>
</feature>
<organism evidence="4">
    <name type="scientific">Auxenochlorella protothecoides</name>
    <name type="common">Green microalga</name>
    <name type="synonym">Chlorella protothecoides</name>
    <dbReference type="NCBI Taxonomy" id="3075"/>
    <lineage>
        <taxon>Eukaryota</taxon>
        <taxon>Viridiplantae</taxon>
        <taxon>Chlorophyta</taxon>
        <taxon>core chlorophytes</taxon>
        <taxon>Trebouxiophyceae</taxon>
        <taxon>Chlorellales</taxon>
        <taxon>Chlorellaceae</taxon>
        <taxon>Auxenochlorella</taxon>
    </lineage>
</organism>
<dbReference type="InterPro" id="IPR058923">
    <property type="entry name" value="RCC1-like_dom"/>
</dbReference>
<dbReference type="Pfam" id="PF25390">
    <property type="entry name" value="WD40_RLD"/>
    <property type="match status" value="1"/>
</dbReference>
<dbReference type="AlphaFoldDB" id="A0A1D2A1G4"/>
<dbReference type="Gene3D" id="2.130.10.30">
    <property type="entry name" value="Regulator of chromosome condensation 1/beta-lactamase-inhibitor protein II"/>
    <property type="match status" value="2"/>
</dbReference>
<feature type="repeat" description="RCC1" evidence="2">
    <location>
        <begin position="485"/>
        <end position="558"/>
    </location>
</feature>
<dbReference type="EMBL" id="GDKF01005582">
    <property type="protein sequence ID" value="JAT73040.1"/>
    <property type="molecule type" value="Transcribed_RNA"/>
</dbReference>
<feature type="domain" description="RCC1-like" evidence="3">
    <location>
        <begin position="235"/>
        <end position="642"/>
    </location>
</feature>
<dbReference type="PANTHER" id="PTHR22870:SF408">
    <property type="entry name" value="OS09G0560450 PROTEIN"/>
    <property type="match status" value="1"/>
</dbReference>
<evidence type="ECO:0000259" key="3">
    <source>
        <dbReference type="Pfam" id="PF25390"/>
    </source>
</evidence>
<feature type="repeat" description="RCC1" evidence="2">
    <location>
        <begin position="614"/>
        <end position="673"/>
    </location>
</feature>
<dbReference type="InterPro" id="IPR009091">
    <property type="entry name" value="RCC1/BLIP-II"/>
</dbReference>
<evidence type="ECO:0000256" key="2">
    <source>
        <dbReference type="PROSITE-ProRule" id="PRU00235"/>
    </source>
</evidence>
<dbReference type="PROSITE" id="PS00626">
    <property type="entry name" value="RCC1_2"/>
    <property type="match status" value="4"/>
</dbReference>
<gene>
    <name evidence="4" type="ORF">g.52236</name>
</gene>
<reference evidence="4" key="1">
    <citation type="submission" date="2015-08" db="EMBL/GenBank/DDBJ databases">
        <authorList>
            <person name="Babu N.S."/>
            <person name="Beckwith C.J."/>
            <person name="Beseler K.G."/>
            <person name="Brison A."/>
            <person name="Carone J.V."/>
            <person name="Caskin T.P."/>
            <person name="Diamond M."/>
            <person name="Durham M.E."/>
            <person name="Foxe J.M."/>
            <person name="Go M."/>
            <person name="Henderson B.A."/>
            <person name="Jones I.B."/>
            <person name="McGettigan J.A."/>
            <person name="Micheletti S.J."/>
            <person name="Nasrallah M.E."/>
            <person name="Ortiz D."/>
            <person name="Piller C.R."/>
            <person name="Privatt S.R."/>
            <person name="Schneider S.L."/>
            <person name="Sharp S."/>
            <person name="Smith T.C."/>
            <person name="Stanton J.D."/>
            <person name="Ullery H.E."/>
            <person name="Wilson R.J."/>
            <person name="Serrano M.G."/>
            <person name="Buck G."/>
            <person name="Lee V."/>
            <person name="Wang Y."/>
            <person name="Carvalho R."/>
            <person name="Voegtly L."/>
            <person name="Shi R."/>
            <person name="Duckworth R."/>
            <person name="Johnson A."/>
            <person name="Loviza R."/>
            <person name="Walstead R."/>
            <person name="Shah Z."/>
            <person name="Kiflezghi M."/>
            <person name="Wade K."/>
            <person name="Ball S.L."/>
            <person name="Bradley K.W."/>
            <person name="Asai D.J."/>
            <person name="Bowman C.A."/>
            <person name="Russell D.A."/>
            <person name="Pope W.H."/>
            <person name="Jacobs-Sera D."/>
            <person name="Hendrix R.W."/>
            <person name="Hatfull G.F."/>
        </authorList>
    </citation>
    <scope>NUCLEOTIDE SEQUENCE</scope>
</reference>
<sequence>HRAPSPESYSVWYINNEHEPRTGPHAPRPATVPSRRPVGMCDPSTSASTSELALDNPALFCNKRAAMDASPCVLSSPQHTTLDKIYPPQKFPRLEERPKILCPLRHVRQRGAAKRVPPLSGYLGLLPMETLEQILGYCTPRQLGALESSCSFFIESGITDKVAMHHLSFIPRAKGLKPDFKHGESYVTLYAFVTAQSNAAAQGTALALGTYHTVALLSSAADRAAHAEAAEYALHTTGRGFHGQLGLGDYEQRLRPTRVPGVARGAGSGGAAAAPSSSAAAADAVQLAVVAAGSSHTASISRRGELFTWGLASSGELGHGGWTPIEVCAPRLVGSLHRVRVVSVAAGANHTLAISEAGQLWSCGRGRHGQLGHGAFHDEGVLTLVEATRGERVVSAAAGRAHSLALAADGRLFSWGDARWGQLGHPSLARLAAPEGSRPGEAPQPIAIPYPQPVAAVDPARLRAPARVTAIAAGGDHSMAVTVGGALLAFGANRAGQLGLGDAADRHVPTPVALDAVAGDAAAGCAAARDAPGAPPPAPARAVQVVCGAAHSVALVSVAGRMEVRAAGDGAYGQRGTGDRGAARRFLPLRALRGAGAVCVASGDWHSAAVGADGGLYTWGRGDCGQLGLGDDRARWEPARVPGVAVVHPDRTLRRNRRPAPRNVLLAASKGAR</sequence>
<dbReference type="PRINTS" id="PR00633">
    <property type="entry name" value="RCCNDNSATION"/>
</dbReference>
<feature type="repeat" description="RCC1" evidence="2">
    <location>
        <begin position="232"/>
        <end position="303"/>
    </location>
</feature>
<protein>
    <recommendedName>
        <fullName evidence="3">RCC1-like domain-containing protein</fullName>
    </recommendedName>
</protein>
<feature type="repeat" description="RCC1" evidence="2">
    <location>
        <begin position="410"/>
        <end position="484"/>
    </location>
</feature>
<feature type="repeat" description="RCC1" evidence="2">
    <location>
        <begin position="304"/>
        <end position="357"/>
    </location>
</feature>